<keyword evidence="1" id="KW-0732">Signal</keyword>
<gene>
    <name evidence="2" type="ORF">F0919_06600</name>
</gene>
<dbReference type="RefSeq" id="WP_150031915.1">
    <property type="nucleotide sequence ID" value="NZ_VWSH01000001.1"/>
</dbReference>
<dbReference type="Proteomes" id="UP000323632">
    <property type="component" value="Unassembled WGS sequence"/>
</dbReference>
<comment type="caution">
    <text evidence="2">The sequence shown here is derived from an EMBL/GenBank/DDBJ whole genome shotgun (WGS) entry which is preliminary data.</text>
</comment>
<name>A0A5M6CVT1_9BACT</name>
<proteinExistence type="predicted"/>
<accession>A0A5M6CVT1</accession>
<organism evidence="2 3">
    <name type="scientific">Taibaiella lutea</name>
    <dbReference type="NCBI Taxonomy" id="2608001"/>
    <lineage>
        <taxon>Bacteria</taxon>
        <taxon>Pseudomonadati</taxon>
        <taxon>Bacteroidota</taxon>
        <taxon>Chitinophagia</taxon>
        <taxon>Chitinophagales</taxon>
        <taxon>Chitinophagaceae</taxon>
        <taxon>Taibaiella</taxon>
    </lineage>
</organism>
<dbReference type="AlphaFoldDB" id="A0A5M6CVT1"/>
<evidence type="ECO:0008006" key="4">
    <source>
        <dbReference type="Google" id="ProtNLM"/>
    </source>
</evidence>
<keyword evidence="3" id="KW-1185">Reference proteome</keyword>
<feature type="chain" id="PRO_5024460114" description="DUF3575 domain-containing protein" evidence="1">
    <location>
        <begin position="21"/>
        <end position="218"/>
    </location>
</feature>
<evidence type="ECO:0000313" key="3">
    <source>
        <dbReference type="Proteomes" id="UP000323632"/>
    </source>
</evidence>
<protein>
    <recommendedName>
        <fullName evidence="4">DUF3575 domain-containing protein</fullName>
    </recommendedName>
</protein>
<evidence type="ECO:0000313" key="2">
    <source>
        <dbReference type="EMBL" id="KAA5537339.1"/>
    </source>
</evidence>
<reference evidence="2 3" key="1">
    <citation type="submission" date="2019-09" db="EMBL/GenBank/DDBJ databases">
        <title>Genome sequence and assembly of Taibaiella sp.</title>
        <authorList>
            <person name="Chhetri G."/>
        </authorList>
    </citation>
    <scope>NUCLEOTIDE SEQUENCE [LARGE SCALE GENOMIC DNA]</scope>
    <source>
        <strain evidence="2 3">KVB11</strain>
    </source>
</reference>
<evidence type="ECO:0000256" key="1">
    <source>
        <dbReference type="SAM" id="SignalP"/>
    </source>
</evidence>
<feature type="signal peptide" evidence="1">
    <location>
        <begin position="1"/>
        <end position="20"/>
    </location>
</feature>
<sequence>MKGFYIFLLTLTFGYNSLYAQNQDVAITQTTAATPKDNIARLYPFAVMDVGVGVGASFERLFGQKKNLGLVLPGFLILQSNSNPATVDQNNKSYDAYFYFAPGFKFYPKGHKKLTYAFGPSLMFGFCNSKFEIPGTNDKGEPITATVRYARKRFGVLANNYVTLEFGKYFDIGLEGGLGVCYFDRESYKGPEFYPGDPSKNKGVDITGQFSLSIGYKF</sequence>
<dbReference type="EMBL" id="VWSH01000001">
    <property type="protein sequence ID" value="KAA5537339.1"/>
    <property type="molecule type" value="Genomic_DNA"/>
</dbReference>